<keyword evidence="4" id="KW-1185">Reference proteome</keyword>
<evidence type="ECO:0000256" key="1">
    <source>
        <dbReference type="ARBA" id="ARBA00022737"/>
    </source>
</evidence>
<dbReference type="InterPro" id="IPR002885">
    <property type="entry name" value="PPR_rpt"/>
</dbReference>
<dbReference type="EMBL" id="CAJNNV010027592">
    <property type="protein sequence ID" value="CAE8620814.1"/>
    <property type="molecule type" value="Genomic_DNA"/>
</dbReference>
<comment type="caution">
    <text evidence="3">The sequence shown here is derived from an EMBL/GenBank/DDBJ whole genome shotgun (WGS) entry which is preliminary data.</text>
</comment>
<evidence type="ECO:0000256" key="2">
    <source>
        <dbReference type="PROSITE-ProRule" id="PRU00708"/>
    </source>
</evidence>
<dbReference type="PROSITE" id="PS51375">
    <property type="entry name" value="PPR"/>
    <property type="match status" value="2"/>
</dbReference>
<evidence type="ECO:0000313" key="4">
    <source>
        <dbReference type="Proteomes" id="UP000654075"/>
    </source>
</evidence>
<dbReference type="Pfam" id="PF13812">
    <property type="entry name" value="PPR_3"/>
    <property type="match status" value="1"/>
</dbReference>
<feature type="repeat" description="PPR" evidence="2">
    <location>
        <begin position="430"/>
        <end position="464"/>
    </location>
</feature>
<reference evidence="3" key="1">
    <citation type="submission" date="2021-02" db="EMBL/GenBank/DDBJ databases">
        <authorList>
            <person name="Dougan E. K."/>
            <person name="Rhodes N."/>
            <person name="Thang M."/>
            <person name="Chan C."/>
        </authorList>
    </citation>
    <scope>NUCLEOTIDE SEQUENCE</scope>
</reference>
<name>A0A813GD64_POLGL</name>
<accession>A0A813GD64</accession>
<dbReference type="AlphaFoldDB" id="A0A813GD64"/>
<dbReference type="PANTHER" id="PTHR47447">
    <property type="entry name" value="OS03G0856100 PROTEIN"/>
    <property type="match status" value="1"/>
</dbReference>
<dbReference type="Proteomes" id="UP000654075">
    <property type="component" value="Unassembled WGS sequence"/>
</dbReference>
<evidence type="ECO:0008006" key="5">
    <source>
        <dbReference type="Google" id="ProtNLM"/>
    </source>
</evidence>
<dbReference type="NCBIfam" id="TIGR00756">
    <property type="entry name" value="PPR"/>
    <property type="match status" value="1"/>
</dbReference>
<feature type="repeat" description="PPR" evidence="2">
    <location>
        <begin position="500"/>
        <end position="534"/>
    </location>
</feature>
<gene>
    <name evidence="3" type="ORF">PGLA1383_LOCUS38340</name>
</gene>
<organism evidence="3 4">
    <name type="scientific">Polarella glacialis</name>
    <name type="common">Dinoflagellate</name>
    <dbReference type="NCBI Taxonomy" id="89957"/>
    <lineage>
        <taxon>Eukaryota</taxon>
        <taxon>Sar</taxon>
        <taxon>Alveolata</taxon>
        <taxon>Dinophyceae</taxon>
        <taxon>Suessiales</taxon>
        <taxon>Suessiaceae</taxon>
        <taxon>Polarella</taxon>
    </lineage>
</organism>
<keyword evidence="1" id="KW-0677">Repeat</keyword>
<sequence>MRAKGHRVRAETKLLLDASLLSEEVSQQETAHGVHALWSLIRTSVVGVATRILEDHELKKLLDRSQPPPAVSEGEAGVPHTELHDTFTLQGKNVPRVLAKVTSMKQIGTEWRQTQNTSASEKLVAVVRAATGSNSNNNISPVLQTKSCLACGKSGSSMESCMLKCNVSFCQKCLPGQPVVRTVGGSVSTTRWKCPQHACVGCSRSTSQAGGALFRCMGCPCAWCEVCLPGGLTATHVVAMDGQLRAQGYAATVGWIPVRCARCSLGVATSTTTATTTITARTTRAAPFAASLSALREPRQALDLSAFASVGDVGQAFAFLDVTASGRGQRWAAPGERAGLSAPMARDFSVEPDLRSFAAALGACRRSCKAWASSLALFQLQRLRQLGLDPNLVIVNAVISSCAGSSAWPQSLDLLGRLKVLNPGGVLLPDVITFSTSMTSCTQGQQWEAALQLFAEMGRQEVRPDIVACGSCIAACDVGACWSQALALARQMRRSRLEPSLVSVSSLASACEKGRRWAEALDLLGQMRQDGLRPNEITLSALVSACGKALRWERALHLLPRSGDDNAHLPVRWDVVLCGAAVSACERGHRWQWALDLLQEALHVSVALNVVIFSSAMGACEKAQKWQHTLQLLPAMRQADVVPNAVSCKVGMSACRKSFHWRGALGLLLDAAKLRIEPDETTLGAAVCACEASVQWAAALQLLLQAQLGGARSSSVSANAALGACQQGLQWVRALLRQTSQPSTWPPARAREPGAGSKRRGFWRKLCRLPRICFEDCAPCSSSPPPPNNINNINNNNNNNNNDNNNNRWSPLHLACKKAEPKHCQGSRGRVWSAHCAEGVHCVRKVDSCGKRWGPQALQICR</sequence>
<protein>
    <recommendedName>
        <fullName evidence="5">Pentatricopeptide repeat-containing protein, chloroplastic</fullName>
    </recommendedName>
</protein>
<evidence type="ECO:0000313" key="3">
    <source>
        <dbReference type="EMBL" id="CAE8620814.1"/>
    </source>
</evidence>
<dbReference type="InterPro" id="IPR011990">
    <property type="entry name" value="TPR-like_helical_dom_sf"/>
</dbReference>
<dbReference type="Gene3D" id="1.25.40.10">
    <property type="entry name" value="Tetratricopeptide repeat domain"/>
    <property type="match status" value="3"/>
</dbReference>
<dbReference type="PANTHER" id="PTHR47447:SF17">
    <property type="entry name" value="OS12G0638900 PROTEIN"/>
    <property type="match status" value="1"/>
</dbReference>
<proteinExistence type="predicted"/>